<dbReference type="InterPro" id="IPR006605">
    <property type="entry name" value="G2_nidogen/fibulin_G2F"/>
</dbReference>
<evidence type="ECO:0000256" key="2">
    <source>
        <dbReference type="ARBA" id="ARBA00004498"/>
    </source>
</evidence>
<proteinExistence type="predicted"/>
<keyword evidence="8" id="KW-0472">Membrane</keyword>
<gene>
    <name evidence="14" type="primary">Hmcn2_0</name>
    <name evidence="14" type="ORF">PENPIL_R07615</name>
</gene>
<sequence>DVGLYRCVAENEVGTAAKVVTVVLQSVPTVTVTPQAVSVRTGQRVLLHCNASGEPTPSLEWQRDGEALLEGPRAQVLPNATLLLPAAGPRDAGTYTCVARSPLGSAAAHATLLVRGEPRWMRGSLRGVINSHEFRVAALNASVQDDPRSGTAAVRTSISGIPRDVGPLMRVLVALVAPIYWSFAHAGGDAPSGVLLTRGTFR</sequence>
<evidence type="ECO:0000313" key="14">
    <source>
        <dbReference type="EMBL" id="NXC45502.1"/>
    </source>
</evidence>
<dbReference type="SUPFAM" id="SSF48726">
    <property type="entry name" value="Immunoglobulin"/>
    <property type="match status" value="1"/>
</dbReference>
<dbReference type="InterPro" id="IPR003599">
    <property type="entry name" value="Ig_sub"/>
</dbReference>
<dbReference type="InterPro" id="IPR013783">
    <property type="entry name" value="Ig-like_fold"/>
</dbReference>
<dbReference type="SMART" id="SM00408">
    <property type="entry name" value="IGc2"/>
    <property type="match status" value="1"/>
</dbReference>
<protein>
    <submittedName>
        <fullName evidence="14">HMCN2 protein</fullName>
    </submittedName>
</protein>
<keyword evidence="3" id="KW-0964">Secreted</keyword>
<dbReference type="PANTHER" id="PTHR10075">
    <property type="entry name" value="BASIGIN RELATED"/>
    <property type="match status" value="1"/>
</dbReference>
<dbReference type="GO" id="GO:0007411">
    <property type="term" value="P:axon guidance"/>
    <property type="evidence" value="ECO:0007669"/>
    <property type="project" value="TreeGrafter"/>
</dbReference>
<dbReference type="GO" id="GO:0005886">
    <property type="term" value="C:plasma membrane"/>
    <property type="evidence" value="ECO:0007669"/>
    <property type="project" value="TreeGrafter"/>
</dbReference>
<comment type="subcellular location">
    <subcellularLocation>
        <location evidence="1">Membrane</location>
    </subcellularLocation>
    <subcellularLocation>
        <location evidence="2">Secreted</location>
        <location evidence="2">Extracellular space</location>
        <location evidence="2">Extracellular matrix</location>
    </subcellularLocation>
</comment>
<comment type="caution">
    <text evidence="14">The sequence shown here is derived from an EMBL/GenBank/DDBJ whole genome shotgun (WGS) entry which is preliminary data.</text>
</comment>
<keyword evidence="9" id="KW-1015">Disulfide bond</keyword>
<dbReference type="GO" id="GO:0070593">
    <property type="term" value="P:dendrite self-avoidance"/>
    <property type="evidence" value="ECO:0007669"/>
    <property type="project" value="TreeGrafter"/>
</dbReference>
<evidence type="ECO:0000256" key="11">
    <source>
        <dbReference type="ARBA" id="ARBA00023319"/>
    </source>
</evidence>
<evidence type="ECO:0000256" key="8">
    <source>
        <dbReference type="ARBA" id="ARBA00023136"/>
    </source>
</evidence>
<accession>A0A851P3K2</accession>
<dbReference type="Pfam" id="PF07679">
    <property type="entry name" value="I-set"/>
    <property type="match status" value="1"/>
</dbReference>
<dbReference type="AlphaFoldDB" id="A0A851P3K2"/>
<dbReference type="OrthoDB" id="9117990at2759"/>
<dbReference type="GO" id="GO:0030424">
    <property type="term" value="C:axon"/>
    <property type="evidence" value="ECO:0007669"/>
    <property type="project" value="TreeGrafter"/>
</dbReference>
<dbReference type="PROSITE" id="PS50993">
    <property type="entry name" value="NIDOGEN_G2"/>
    <property type="match status" value="1"/>
</dbReference>
<dbReference type="GO" id="GO:0098632">
    <property type="term" value="F:cell-cell adhesion mediator activity"/>
    <property type="evidence" value="ECO:0007669"/>
    <property type="project" value="TreeGrafter"/>
</dbReference>
<dbReference type="InterPro" id="IPR013098">
    <property type="entry name" value="Ig_I-set"/>
</dbReference>
<keyword evidence="6" id="KW-0677">Repeat</keyword>
<evidence type="ECO:0000256" key="1">
    <source>
        <dbReference type="ARBA" id="ARBA00004370"/>
    </source>
</evidence>
<dbReference type="PROSITE" id="PS50835">
    <property type="entry name" value="IG_LIKE"/>
    <property type="match status" value="1"/>
</dbReference>
<dbReference type="EMBL" id="WBMW01003645">
    <property type="protein sequence ID" value="NXC45502.1"/>
    <property type="molecule type" value="Genomic_DNA"/>
</dbReference>
<feature type="domain" description="Nidogen G2 beta-barrel" evidence="13">
    <location>
        <begin position="117"/>
        <end position="202"/>
    </location>
</feature>
<dbReference type="Pfam" id="PF07474">
    <property type="entry name" value="G2F"/>
    <property type="match status" value="1"/>
</dbReference>
<evidence type="ECO:0000259" key="13">
    <source>
        <dbReference type="PROSITE" id="PS50993"/>
    </source>
</evidence>
<keyword evidence="10" id="KW-0325">Glycoprotein</keyword>
<dbReference type="PANTHER" id="PTHR10075:SF100">
    <property type="entry name" value="FASCICLIN-2"/>
    <property type="match status" value="1"/>
</dbReference>
<dbReference type="InterPro" id="IPR007110">
    <property type="entry name" value="Ig-like_dom"/>
</dbReference>
<feature type="domain" description="Ig-like" evidence="12">
    <location>
        <begin position="28"/>
        <end position="113"/>
    </location>
</feature>
<feature type="non-terminal residue" evidence="14">
    <location>
        <position position="202"/>
    </location>
</feature>
<evidence type="ECO:0000259" key="12">
    <source>
        <dbReference type="PROSITE" id="PS50835"/>
    </source>
</evidence>
<evidence type="ECO:0000256" key="6">
    <source>
        <dbReference type="ARBA" id="ARBA00022737"/>
    </source>
</evidence>
<dbReference type="Gene3D" id="2.40.155.10">
    <property type="entry name" value="Green fluorescent protein"/>
    <property type="match status" value="1"/>
</dbReference>
<dbReference type="InterPro" id="IPR036179">
    <property type="entry name" value="Ig-like_dom_sf"/>
</dbReference>
<dbReference type="SUPFAM" id="SSF54511">
    <property type="entry name" value="GFP-like"/>
    <property type="match status" value="1"/>
</dbReference>
<evidence type="ECO:0000256" key="10">
    <source>
        <dbReference type="ARBA" id="ARBA00023180"/>
    </source>
</evidence>
<dbReference type="Proteomes" id="UP000613066">
    <property type="component" value="Unassembled WGS sequence"/>
</dbReference>
<organism evidence="14 15">
    <name type="scientific">Penelope pileata</name>
    <dbReference type="NCBI Taxonomy" id="1118817"/>
    <lineage>
        <taxon>Eukaryota</taxon>
        <taxon>Metazoa</taxon>
        <taxon>Chordata</taxon>
        <taxon>Craniata</taxon>
        <taxon>Vertebrata</taxon>
        <taxon>Euteleostomi</taxon>
        <taxon>Archelosauria</taxon>
        <taxon>Archosauria</taxon>
        <taxon>Dinosauria</taxon>
        <taxon>Saurischia</taxon>
        <taxon>Theropoda</taxon>
        <taxon>Coelurosauria</taxon>
        <taxon>Aves</taxon>
        <taxon>Neognathae</taxon>
        <taxon>Galloanserae</taxon>
        <taxon>Galliformes</taxon>
        <taxon>Cracidae</taxon>
        <taxon>Penelope</taxon>
    </lineage>
</organism>
<name>A0A851P3K2_9GALL</name>
<dbReference type="InterPro" id="IPR009017">
    <property type="entry name" value="GFP"/>
</dbReference>
<dbReference type="InterPro" id="IPR003598">
    <property type="entry name" value="Ig_sub2"/>
</dbReference>
<dbReference type="Gene3D" id="2.60.40.10">
    <property type="entry name" value="Immunoglobulins"/>
    <property type="match status" value="1"/>
</dbReference>
<keyword evidence="4" id="KW-0272">Extracellular matrix</keyword>
<evidence type="ECO:0000313" key="15">
    <source>
        <dbReference type="Proteomes" id="UP000613066"/>
    </source>
</evidence>
<keyword evidence="11" id="KW-0393">Immunoglobulin domain</keyword>
<reference evidence="14" key="1">
    <citation type="submission" date="2019-09" db="EMBL/GenBank/DDBJ databases">
        <title>Bird 10,000 Genomes (B10K) Project - Family phase.</title>
        <authorList>
            <person name="Zhang G."/>
        </authorList>
    </citation>
    <scope>NUCLEOTIDE SEQUENCE</scope>
    <source>
        <strain evidence="14">B10K-DU-001-08</strain>
        <tissue evidence="14">Muscle</tissue>
    </source>
</reference>
<keyword evidence="7" id="KW-0106">Calcium</keyword>
<dbReference type="FunFam" id="2.60.40.10:FF:000004">
    <property type="entry name" value="DCC isoform 1"/>
    <property type="match status" value="1"/>
</dbReference>
<evidence type="ECO:0000256" key="7">
    <source>
        <dbReference type="ARBA" id="ARBA00022837"/>
    </source>
</evidence>
<keyword evidence="15" id="KW-1185">Reference proteome</keyword>
<evidence type="ECO:0000256" key="9">
    <source>
        <dbReference type="ARBA" id="ARBA00023157"/>
    </source>
</evidence>
<evidence type="ECO:0000256" key="4">
    <source>
        <dbReference type="ARBA" id="ARBA00022530"/>
    </source>
</evidence>
<feature type="non-terminal residue" evidence="14">
    <location>
        <position position="1"/>
    </location>
</feature>
<dbReference type="SMART" id="SM00409">
    <property type="entry name" value="IG"/>
    <property type="match status" value="1"/>
</dbReference>
<keyword evidence="5" id="KW-0732">Signal</keyword>
<evidence type="ECO:0000256" key="3">
    <source>
        <dbReference type="ARBA" id="ARBA00022525"/>
    </source>
</evidence>
<dbReference type="GO" id="GO:0007156">
    <property type="term" value="P:homophilic cell adhesion via plasma membrane adhesion molecules"/>
    <property type="evidence" value="ECO:0007669"/>
    <property type="project" value="TreeGrafter"/>
</dbReference>
<evidence type="ECO:0000256" key="5">
    <source>
        <dbReference type="ARBA" id="ARBA00022729"/>
    </source>
</evidence>